<dbReference type="SUPFAM" id="SSF54928">
    <property type="entry name" value="RNA-binding domain, RBD"/>
    <property type="match status" value="1"/>
</dbReference>
<dbReference type="AlphaFoldDB" id="A0A448YL88"/>
<dbReference type="InterPro" id="IPR000504">
    <property type="entry name" value="RRM_dom"/>
</dbReference>
<dbReference type="STRING" id="13370.A0A448YL88"/>
<keyword evidence="8" id="KW-1185">Reference proteome</keyword>
<dbReference type="InParanoid" id="A0A448YL88"/>
<dbReference type="FunCoup" id="A0A448YL88">
    <property type="interactions" value="160"/>
</dbReference>
<dbReference type="EMBL" id="CAACVR010000012">
    <property type="protein sequence ID" value="VEU21646.1"/>
    <property type="molecule type" value="Genomic_DNA"/>
</dbReference>
<feature type="compositionally biased region" description="Basic and acidic residues" evidence="5">
    <location>
        <begin position="57"/>
        <end position="83"/>
    </location>
</feature>
<organism evidence="7 8">
    <name type="scientific">Brettanomyces naardenensis</name>
    <name type="common">Yeast</name>
    <dbReference type="NCBI Taxonomy" id="13370"/>
    <lineage>
        <taxon>Eukaryota</taxon>
        <taxon>Fungi</taxon>
        <taxon>Dikarya</taxon>
        <taxon>Ascomycota</taxon>
        <taxon>Saccharomycotina</taxon>
        <taxon>Pichiomycetes</taxon>
        <taxon>Pichiales</taxon>
        <taxon>Pichiaceae</taxon>
        <taxon>Brettanomyces</taxon>
    </lineage>
</organism>
<protein>
    <submittedName>
        <fullName evidence="7">DEKNAAC102301</fullName>
    </submittedName>
</protein>
<dbReference type="Gene3D" id="3.30.70.330">
    <property type="match status" value="2"/>
</dbReference>
<evidence type="ECO:0000256" key="4">
    <source>
        <dbReference type="PROSITE-ProRule" id="PRU00176"/>
    </source>
</evidence>
<keyword evidence="1" id="KW-0507">mRNA processing</keyword>
<feature type="domain" description="RRM" evidence="6">
    <location>
        <begin position="405"/>
        <end position="488"/>
    </location>
</feature>
<dbReference type="InterPro" id="IPR035979">
    <property type="entry name" value="RBD_domain_sf"/>
</dbReference>
<dbReference type="GO" id="GO:0008380">
    <property type="term" value="P:RNA splicing"/>
    <property type="evidence" value="ECO:0007669"/>
    <property type="project" value="UniProtKB-KW"/>
</dbReference>
<name>A0A448YL88_BRENA</name>
<evidence type="ECO:0000256" key="5">
    <source>
        <dbReference type="SAM" id="MobiDB-lite"/>
    </source>
</evidence>
<proteinExistence type="predicted"/>
<feature type="region of interest" description="Disordered" evidence="5">
    <location>
        <begin position="1"/>
        <end position="101"/>
    </location>
</feature>
<dbReference type="OrthoDB" id="10266058at2759"/>
<gene>
    <name evidence="7" type="ORF">BRENAR_LOCUS2379</name>
</gene>
<keyword evidence="3" id="KW-0508">mRNA splicing</keyword>
<feature type="compositionally biased region" description="Basic and acidic residues" evidence="5">
    <location>
        <begin position="92"/>
        <end position="101"/>
    </location>
</feature>
<evidence type="ECO:0000256" key="3">
    <source>
        <dbReference type="ARBA" id="ARBA00023187"/>
    </source>
</evidence>
<evidence type="ECO:0000313" key="7">
    <source>
        <dbReference type="EMBL" id="VEU21646.1"/>
    </source>
</evidence>
<feature type="domain" description="RRM" evidence="6">
    <location>
        <begin position="281"/>
        <end position="358"/>
    </location>
</feature>
<accession>A0A448YL88</accession>
<dbReference type="GO" id="GO:0003723">
    <property type="term" value="F:RNA binding"/>
    <property type="evidence" value="ECO:0007669"/>
    <property type="project" value="UniProtKB-UniRule"/>
</dbReference>
<reference evidence="7 8" key="1">
    <citation type="submission" date="2018-12" db="EMBL/GenBank/DDBJ databases">
        <authorList>
            <person name="Tiukova I."/>
            <person name="Dainat J."/>
        </authorList>
    </citation>
    <scope>NUCLEOTIDE SEQUENCE [LARGE SCALE GENOMIC DNA]</scope>
</reference>
<dbReference type="GO" id="GO:0006397">
    <property type="term" value="P:mRNA processing"/>
    <property type="evidence" value="ECO:0007669"/>
    <property type="project" value="UniProtKB-KW"/>
</dbReference>
<evidence type="ECO:0000256" key="2">
    <source>
        <dbReference type="ARBA" id="ARBA00022884"/>
    </source>
</evidence>
<dbReference type="PROSITE" id="PS50102">
    <property type="entry name" value="RRM"/>
    <property type="match status" value="2"/>
</dbReference>
<evidence type="ECO:0000256" key="1">
    <source>
        <dbReference type="ARBA" id="ARBA00022664"/>
    </source>
</evidence>
<dbReference type="Proteomes" id="UP000290900">
    <property type="component" value="Unassembled WGS sequence"/>
</dbReference>
<dbReference type="PANTHER" id="PTHR23139">
    <property type="entry name" value="RNA-BINDING PROTEIN"/>
    <property type="match status" value="1"/>
</dbReference>
<evidence type="ECO:0000259" key="6">
    <source>
        <dbReference type="PROSITE" id="PS50102"/>
    </source>
</evidence>
<dbReference type="CDD" id="cd12232">
    <property type="entry name" value="RRM3_U2AF65"/>
    <property type="match status" value="1"/>
</dbReference>
<keyword evidence="2 4" id="KW-0694">RNA-binding</keyword>
<evidence type="ECO:0000313" key="8">
    <source>
        <dbReference type="Proteomes" id="UP000290900"/>
    </source>
</evidence>
<sequence length="503" mass="57279">MQHSNEDTSDQGFHPSHFRNDGSSGRDPPRPRGPRKYRGDHDNRSPRSPRPVYSSFSDRRRTHDRPHTERISRRPTHRFDRVPEGTPSLNEQRPKKSLWDKRPKLLDDISARDAREIGLFAEPGATLNPSITSERVKEMLSKNLVRHGSLKLEASRLGPSYSRTSKRLVVSGINIEEHSAEKIQKVLEGFLASTVIPGVEPGDYKITTRIVTTDEKILIVETTKPVVTTVLLTLSDTSLPNLDTTFHLERPHEYVAFNWKPEQTKEGDEEEAKEVIIENTHLLCLRHIPYGVDREAILGLLTKYGKLDTLAVLLDKITYESKGSAFFSFKKSKGDDKDNTDDLLSKLNEEELDGAKLECFRPCFNSNTKYSQSANFDSRKLLDYVDQSTASITVHNDSKVLRFLNCVAVADLFDDSKCKEIETSFVEECKRFGNVTEFLLPRPNEAFRKGLDEMKPEFGEIFVQFSTAAEAKDCLYYLAGRTFYGRLVIGGYFDEDDFQRGML</sequence>
<dbReference type="InterPro" id="IPR012677">
    <property type="entry name" value="Nucleotide-bd_a/b_plait_sf"/>
</dbReference>